<sequence>MAGDSLPIEEKKSFGKLKTENYQDLERYGYQNLKFSLLQISLVGKGRTSHWFLDCGCSHHMKGDVFMFLDLKPHEVIVSFRGSGKGKIVGIGKVGKHHLPTIENVLQYCDSGYVISFNKETCIVKHKDDMSCPKMMKDEFGIKKLYKKNLVKGLPEISWKTHLLCDAYQKGKKSIFFLNKNVSTSSPVELLHLDLFEPIRTLILGDNYYRYICISIIISDHGKEFENVEFKTFCEKKMLFSLTSPHQELLRKIV</sequence>
<keyword evidence="2" id="KW-1185">Reference proteome</keyword>
<evidence type="ECO:0000313" key="1">
    <source>
        <dbReference type="EMBL" id="RDX85620.1"/>
    </source>
</evidence>
<dbReference type="OrthoDB" id="1749378at2759"/>
<proteinExistence type="predicted"/>
<organism evidence="1 2">
    <name type="scientific">Mucuna pruriens</name>
    <name type="common">Velvet bean</name>
    <name type="synonym">Dolichos pruriens</name>
    <dbReference type="NCBI Taxonomy" id="157652"/>
    <lineage>
        <taxon>Eukaryota</taxon>
        <taxon>Viridiplantae</taxon>
        <taxon>Streptophyta</taxon>
        <taxon>Embryophyta</taxon>
        <taxon>Tracheophyta</taxon>
        <taxon>Spermatophyta</taxon>
        <taxon>Magnoliopsida</taxon>
        <taxon>eudicotyledons</taxon>
        <taxon>Gunneridae</taxon>
        <taxon>Pentapetalae</taxon>
        <taxon>rosids</taxon>
        <taxon>fabids</taxon>
        <taxon>Fabales</taxon>
        <taxon>Fabaceae</taxon>
        <taxon>Papilionoideae</taxon>
        <taxon>50 kb inversion clade</taxon>
        <taxon>NPAAA clade</taxon>
        <taxon>indigoferoid/millettioid clade</taxon>
        <taxon>Phaseoleae</taxon>
        <taxon>Mucuna</taxon>
    </lineage>
</organism>
<evidence type="ECO:0000313" key="2">
    <source>
        <dbReference type="Proteomes" id="UP000257109"/>
    </source>
</evidence>
<gene>
    <name evidence="1" type="ORF">CR513_33160</name>
</gene>
<dbReference type="STRING" id="157652.A0A371G4X2"/>
<dbReference type="EMBL" id="QJKJ01006745">
    <property type="protein sequence ID" value="RDX85620.1"/>
    <property type="molecule type" value="Genomic_DNA"/>
</dbReference>
<accession>A0A371G4X2</accession>
<dbReference type="AlphaFoldDB" id="A0A371G4X2"/>
<feature type="non-terminal residue" evidence="1">
    <location>
        <position position="1"/>
    </location>
</feature>
<evidence type="ECO:0008006" key="3">
    <source>
        <dbReference type="Google" id="ProtNLM"/>
    </source>
</evidence>
<reference evidence="1" key="1">
    <citation type="submission" date="2018-05" db="EMBL/GenBank/DDBJ databases">
        <title>Draft genome of Mucuna pruriens seed.</title>
        <authorList>
            <person name="Nnadi N.E."/>
            <person name="Vos R."/>
            <person name="Hasami M.H."/>
            <person name="Devisetty U.K."/>
            <person name="Aguiy J.C."/>
        </authorList>
    </citation>
    <scope>NUCLEOTIDE SEQUENCE [LARGE SCALE GENOMIC DNA]</scope>
    <source>
        <strain evidence="1">JCA_2017</strain>
    </source>
</reference>
<name>A0A371G4X2_MUCPR</name>
<protein>
    <recommendedName>
        <fullName evidence="3">Integrase catalytic domain-containing protein</fullName>
    </recommendedName>
</protein>
<comment type="caution">
    <text evidence="1">The sequence shown here is derived from an EMBL/GenBank/DDBJ whole genome shotgun (WGS) entry which is preliminary data.</text>
</comment>
<dbReference type="Proteomes" id="UP000257109">
    <property type="component" value="Unassembled WGS sequence"/>
</dbReference>